<evidence type="ECO:0000313" key="2">
    <source>
        <dbReference type="EMBL" id="KSW13040.1"/>
    </source>
</evidence>
<feature type="compositionally biased region" description="Low complexity" evidence="1">
    <location>
        <begin position="27"/>
        <end position="36"/>
    </location>
</feature>
<accession>A0A0V8RYA1</accession>
<name>A0A0V8RYA1_9ACTO</name>
<gene>
    <name evidence="2" type="ORF">APY09_01355</name>
</gene>
<feature type="region of interest" description="Disordered" evidence="1">
    <location>
        <begin position="1"/>
        <end position="36"/>
    </location>
</feature>
<organism evidence="2 3">
    <name type="scientific">Schaalia odontolytica</name>
    <dbReference type="NCBI Taxonomy" id="1660"/>
    <lineage>
        <taxon>Bacteria</taxon>
        <taxon>Bacillati</taxon>
        <taxon>Actinomycetota</taxon>
        <taxon>Actinomycetes</taxon>
        <taxon>Actinomycetales</taxon>
        <taxon>Actinomycetaceae</taxon>
        <taxon>Schaalia</taxon>
    </lineage>
</organism>
<comment type="caution">
    <text evidence="2">The sequence shown here is derived from an EMBL/GenBank/DDBJ whole genome shotgun (WGS) entry which is preliminary data.</text>
</comment>
<evidence type="ECO:0000256" key="1">
    <source>
        <dbReference type="SAM" id="MobiDB-lite"/>
    </source>
</evidence>
<reference evidence="2 3" key="1">
    <citation type="submission" date="2015-10" db="EMBL/GenBank/DDBJ databases">
        <title>Draft Genome of Actinomyces odontolyticus subsp. actinosynbacter strain XH001.</title>
        <authorList>
            <person name="Mclean J.S."/>
            <person name="He X."/>
        </authorList>
    </citation>
    <scope>NUCLEOTIDE SEQUENCE [LARGE SCALE GENOMIC DNA]</scope>
    <source>
        <strain evidence="2 3">XH001</strain>
    </source>
</reference>
<dbReference type="Proteomes" id="UP000054686">
    <property type="component" value="Unassembled WGS sequence"/>
</dbReference>
<sequence length="89" mass="8994">MWRAPEGPEGLAAESVGGGGAWPGFETTSQTTSAAHQAPLVWRAPEGPEGLAAVPVGGGGAWPGFEPTRRAKLAARTARGRAAAHGHTK</sequence>
<proteinExistence type="predicted"/>
<dbReference type="AlphaFoldDB" id="A0A0V8RYA1"/>
<dbReference type="EMBL" id="LLVT01000001">
    <property type="protein sequence ID" value="KSW13040.1"/>
    <property type="molecule type" value="Genomic_DNA"/>
</dbReference>
<protein>
    <submittedName>
        <fullName evidence="2">Uncharacterized protein</fullName>
    </submittedName>
</protein>
<evidence type="ECO:0000313" key="3">
    <source>
        <dbReference type="Proteomes" id="UP000054686"/>
    </source>
</evidence>